<keyword evidence="1" id="KW-0472">Membrane</keyword>
<dbReference type="AlphaFoldDB" id="A0A0K2SVJ2"/>
<reference evidence="2" key="1">
    <citation type="submission" date="2014-05" db="EMBL/GenBank/DDBJ databases">
        <authorList>
            <person name="Chronopoulou M."/>
        </authorList>
    </citation>
    <scope>NUCLEOTIDE SEQUENCE</scope>
    <source>
        <tissue evidence="2">Whole organism</tissue>
    </source>
</reference>
<keyword evidence="1" id="KW-0812">Transmembrane</keyword>
<accession>A0A0K2SVJ2</accession>
<organism evidence="2">
    <name type="scientific">Lepeophtheirus salmonis</name>
    <name type="common">Salmon louse</name>
    <name type="synonym">Caligus salmonis</name>
    <dbReference type="NCBI Taxonomy" id="72036"/>
    <lineage>
        <taxon>Eukaryota</taxon>
        <taxon>Metazoa</taxon>
        <taxon>Ecdysozoa</taxon>
        <taxon>Arthropoda</taxon>
        <taxon>Crustacea</taxon>
        <taxon>Multicrustacea</taxon>
        <taxon>Hexanauplia</taxon>
        <taxon>Copepoda</taxon>
        <taxon>Siphonostomatoida</taxon>
        <taxon>Caligidae</taxon>
        <taxon>Lepeophtheirus</taxon>
    </lineage>
</organism>
<dbReference type="EMBL" id="HACA01000031">
    <property type="protein sequence ID" value="CDW17392.1"/>
    <property type="molecule type" value="Transcribed_RNA"/>
</dbReference>
<proteinExistence type="predicted"/>
<name>A0A0K2SVJ2_LEPSM</name>
<feature type="transmembrane region" description="Helical" evidence="1">
    <location>
        <begin position="20"/>
        <end position="37"/>
    </location>
</feature>
<keyword evidence="1" id="KW-1133">Transmembrane helix</keyword>
<protein>
    <submittedName>
        <fullName evidence="2">Uncharacterized protein</fullName>
    </submittedName>
</protein>
<evidence type="ECO:0000256" key="1">
    <source>
        <dbReference type="SAM" id="Phobius"/>
    </source>
</evidence>
<sequence>MTSLTGFRCQNCQKILFGSIYYFNILHISFIVISYMIPIV</sequence>
<evidence type="ECO:0000313" key="2">
    <source>
        <dbReference type="EMBL" id="CDW17392.1"/>
    </source>
</evidence>